<proteinExistence type="predicted"/>
<gene>
    <name evidence="1" type="ORF">HF329_09555</name>
</gene>
<organism evidence="1 2">
    <name type="scientific">Chitinophaga oryzae</name>
    <dbReference type="NCBI Taxonomy" id="2725414"/>
    <lineage>
        <taxon>Bacteria</taxon>
        <taxon>Pseudomonadati</taxon>
        <taxon>Bacteroidota</taxon>
        <taxon>Chitinophagia</taxon>
        <taxon>Chitinophagales</taxon>
        <taxon>Chitinophagaceae</taxon>
        <taxon>Chitinophaga</taxon>
    </lineage>
</organism>
<evidence type="ECO:0000313" key="2">
    <source>
        <dbReference type="Proteomes" id="UP000502421"/>
    </source>
</evidence>
<dbReference type="Proteomes" id="UP000502421">
    <property type="component" value="Chromosome"/>
</dbReference>
<dbReference type="EMBL" id="CP051205">
    <property type="protein sequence ID" value="QJB31539.1"/>
    <property type="molecule type" value="Genomic_DNA"/>
</dbReference>
<evidence type="ECO:0000313" key="1">
    <source>
        <dbReference type="EMBL" id="QJB31539.1"/>
    </source>
</evidence>
<accession>A0AAE6ZGS4</accession>
<name>A0AAE6ZGS4_9BACT</name>
<dbReference type="KEGG" id="coy:HF329_09555"/>
<dbReference type="RefSeq" id="WP_168803798.1">
    <property type="nucleotide sequence ID" value="NZ_CP051205.1"/>
</dbReference>
<protein>
    <submittedName>
        <fullName evidence="1">Uncharacterized protein</fullName>
    </submittedName>
</protein>
<reference evidence="2" key="1">
    <citation type="submission" date="2020-04" db="EMBL/GenBank/DDBJ databases">
        <authorList>
            <person name="Kittiwongwattana C."/>
        </authorList>
    </citation>
    <scope>NUCLEOTIDE SEQUENCE [LARGE SCALE GENOMIC DNA]</scope>
    <source>
        <strain evidence="2">1310</strain>
    </source>
</reference>
<sequence>MANSQYIPVWPGPVVMVPVPLDVLRIGKPDVNATTIWATNKNNYYNLWRKQIPDPTPFGQGTCPDVGVHLMWTLPYSMRQGQQSAEDVADMNVNFPFVPNRWLITRFTYPVQDKNNPNPAPPQLQATIVCSDTLFDIREATDNGSIAGASQYPYPDDPAFPIKGIGQAMPLASWKGEARAGEAIIRAVGPGDVSWSVAYDNVKNVFTLHDPADSTAAQYTYSLLGWYDEPADDLLYGISTGSNEEWMEMLQGRFGWTVGGSAEVQEAVEDWLAWQKSHGLDGPFDPNKLQLPPQIKNAMIAWNAWRQQYGVKEDQPPLPRQCICQSMATVAWQGDKIAYGTGVPTPEGGVSISVGNNAMEAISAYMATQVVESQQQNPANIPIVERALEAFQKDMLAQLNDDPTAVEMAIHADRFEQHYSGQQWIVVRPESTNQNILGTGGQQTIPLSAADTATLTLLNSKQQELNTLNQNLSTLRQEMFQLHVKQSLFVKSTPAATKTQVNNSMAAITQALQTQTTARDQKQAEIDIDSAAFAAKLGADFVLKAVDLLPSAAPVDPVIMVGGAYIDTKLTSPDQYTDATELFVRFTGQTVTGISVTFTVNNTPTTRLIAAEDLLNKVTIPTWNIFPKEAMDLWVETMILDTSCAALIASIWFSKAGVSPGNSQMQQLTQQIQAQQTAVWNDAASLGFHPQALKAVSGIEGVIPSPFAVAFITRQPWTPIYMDWKIQYIPSSMDATNSLNEWKLGEVDFDWTGDNLTSPANNIVLLGRAVMNLKSSQVIKSKMASFQQDPIFDGIPPYVLDDLQRVAGLVGHLDLMTQSMSGFTRQLITSLISINTAPTDANVKKLLGDSELNYRPKLVNYVDSQPFFPIRSGHFQLVDLWVVDAFGQVLTTKDRFAAPLDPLPNVLWSENLITSSPNYKNPDTKDYGQLSPRVSQPAKVYLNLLQQNNDAIPTNSSDLTSPICGWVMPNHIDNSLMVFDANGLNQGAIIKVQRQIEDGNEEADFQYTVRWDAVPGSNTTLGAPPALENEHLQAFVTSLLKTGFSGSAAYDDLMSVIDVTLWPMTSFQSQSANQSVLLGRPLAVVRGEVHMELAGTPAYNQSWIDTGIYYDDNQQYKPVDPPYMNTPFSVRIGDSYLTGNGAIGYFEADNYDTFYAVYGANGQTNELRKMFSRNARGKINLAGFAAQKFTGAGFLSNYVQQGHTVTLTPKQNAVKLTMLVDTSGGIPVIPGSQPTFSVSLPAGPVSIALSNLKSTFRTGPLLLDPDRIKMPTPAEVHGRWGWVARKDVTTWRPEEPIEQYTPIATSDQDNLRLTEGWITLSGANNQLPENN</sequence>